<proteinExistence type="inferred from homology"/>
<evidence type="ECO:0000313" key="12">
    <source>
        <dbReference type="Proteomes" id="UP000233325"/>
    </source>
</evidence>
<dbReference type="GO" id="GO:0006260">
    <property type="term" value="P:DNA replication"/>
    <property type="evidence" value="ECO:0007669"/>
    <property type="project" value="UniProtKB-KW"/>
</dbReference>
<dbReference type="SMART" id="SM00411">
    <property type="entry name" value="BHL"/>
    <property type="match status" value="1"/>
</dbReference>
<accession>A0A2N2E3V8</accession>
<evidence type="ECO:0000256" key="8">
    <source>
        <dbReference type="ARBA" id="ARBA00033227"/>
    </source>
</evidence>
<comment type="caution">
    <text evidence="11">The sequence shown here is derived from an EMBL/GenBank/DDBJ whole genome shotgun (WGS) entry which is preliminary data.</text>
</comment>
<organism evidence="11 12">
    <name type="scientific">Candidatus Falkowbacteria bacterium HGW-Falkowbacteria-2</name>
    <dbReference type="NCBI Taxonomy" id="2013769"/>
    <lineage>
        <taxon>Bacteria</taxon>
        <taxon>Candidatus Falkowiibacteriota</taxon>
    </lineage>
</organism>
<reference evidence="11 12" key="1">
    <citation type="journal article" date="2017" name="ISME J.">
        <title>Potential for microbial H2 and metal transformations associated with novel bacteria and archaea in deep terrestrial subsurface sediments.</title>
        <authorList>
            <person name="Hernsdorf A.W."/>
            <person name="Amano Y."/>
            <person name="Miyakawa K."/>
            <person name="Ise K."/>
            <person name="Suzuki Y."/>
            <person name="Anantharaman K."/>
            <person name="Probst A."/>
            <person name="Burstein D."/>
            <person name="Thomas B.C."/>
            <person name="Banfield J.F."/>
        </authorList>
    </citation>
    <scope>NUCLEOTIDE SEQUENCE [LARGE SCALE GENOMIC DNA]</scope>
    <source>
        <strain evidence="11">HGW-Falkowbacteria-2</strain>
    </source>
</reference>
<evidence type="ECO:0000256" key="10">
    <source>
        <dbReference type="RuleBase" id="RU003939"/>
    </source>
</evidence>
<sequence>MSKVTKAQFVANMAEATGLSKKDVNGFFETMSTFVYKEVKKSGECLVPGFGKLVKAKRKAREGRNPATGETIKIPAKTVVKFRLAKAVKDAVL</sequence>
<evidence type="ECO:0000256" key="1">
    <source>
        <dbReference type="ARBA" id="ARBA00004328"/>
    </source>
</evidence>
<evidence type="ECO:0000256" key="3">
    <source>
        <dbReference type="ARBA" id="ARBA00016145"/>
    </source>
</evidence>
<comment type="function">
    <text evidence="9">DNA-binding protein that plays a critical role in nucleoid compaction, genome replication and DNA replication and transcription. Binds to both ssDNA and dsDNA with a binding site covering about 15 nucleotides. Displays DNA-supercoiling activity only when associated with the viral DNA topoisomerase 2.</text>
</comment>
<keyword evidence="4" id="KW-0235">DNA replication</keyword>
<dbReference type="PANTHER" id="PTHR33175:SF13">
    <property type="entry name" value="HISTONE-LIKE PROTEIN"/>
    <property type="match status" value="1"/>
</dbReference>
<evidence type="ECO:0000256" key="7">
    <source>
        <dbReference type="ARBA" id="ARBA00033120"/>
    </source>
</evidence>
<dbReference type="InterPro" id="IPR020816">
    <property type="entry name" value="Histone-like_DNA-bd_CS"/>
</dbReference>
<dbReference type="AlphaFoldDB" id="A0A2N2E3V8"/>
<keyword evidence="5" id="KW-0426">Late protein</keyword>
<protein>
    <recommendedName>
        <fullName evidence="3">Viral histone-like protein</fullName>
    </recommendedName>
    <alternativeName>
        <fullName evidence="8">DNA-binding protein pA104R</fullName>
    </alternativeName>
    <alternativeName>
        <fullName evidence="7">pA104R</fullName>
    </alternativeName>
</protein>
<dbReference type="InterPro" id="IPR000119">
    <property type="entry name" value="Hist_DNA-bd"/>
</dbReference>
<evidence type="ECO:0000256" key="6">
    <source>
        <dbReference type="ARBA" id="ARBA00023125"/>
    </source>
</evidence>
<dbReference type="GO" id="GO:0005829">
    <property type="term" value="C:cytosol"/>
    <property type="evidence" value="ECO:0007669"/>
    <property type="project" value="TreeGrafter"/>
</dbReference>
<evidence type="ECO:0000313" key="11">
    <source>
        <dbReference type="EMBL" id="PKM89403.1"/>
    </source>
</evidence>
<keyword evidence="6 11" id="KW-0238">DNA-binding</keyword>
<dbReference type="CDD" id="cd13831">
    <property type="entry name" value="HU"/>
    <property type="match status" value="1"/>
</dbReference>
<evidence type="ECO:0000256" key="5">
    <source>
        <dbReference type="ARBA" id="ARBA00022921"/>
    </source>
</evidence>
<evidence type="ECO:0000256" key="4">
    <source>
        <dbReference type="ARBA" id="ARBA00022705"/>
    </source>
</evidence>
<comment type="similarity">
    <text evidence="10">Belongs to the bacterial histone-like protein family.</text>
</comment>
<dbReference type="InterPro" id="IPR010992">
    <property type="entry name" value="IHF-like_DNA-bd_dom_sf"/>
</dbReference>
<comment type="subunit">
    <text evidence="2">Homodimer.</text>
</comment>
<dbReference type="Pfam" id="PF00216">
    <property type="entry name" value="Bac_DNA_binding"/>
    <property type="match status" value="1"/>
</dbReference>
<name>A0A2N2E3V8_9BACT</name>
<dbReference type="GO" id="GO:0030527">
    <property type="term" value="F:structural constituent of chromatin"/>
    <property type="evidence" value="ECO:0007669"/>
    <property type="project" value="InterPro"/>
</dbReference>
<dbReference type="GO" id="GO:0003677">
    <property type="term" value="F:DNA binding"/>
    <property type="evidence" value="ECO:0007669"/>
    <property type="project" value="UniProtKB-KW"/>
</dbReference>
<comment type="subcellular location">
    <subcellularLocation>
        <location evidence="1">Virion</location>
    </subcellularLocation>
</comment>
<gene>
    <name evidence="11" type="ORF">CVU83_00070</name>
</gene>
<dbReference type="PRINTS" id="PR01727">
    <property type="entry name" value="DNABINDINGHU"/>
</dbReference>
<dbReference type="Gene3D" id="4.10.520.10">
    <property type="entry name" value="IHF-like DNA-binding proteins"/>
    <property type="match status" value="1"/>
</dbReference>
<dbReference type="PANTHER" id="PTHR33175">
    <property type="entry name" value="DNA-BINDING PROTEIN HU"/>
    <property type="match status" value="1"/>
</dbReference>
<dbReference type="EMBL" id="PHAH01000001">
    <property type="protein sequence ID" value="PKM89403.1"/>
    <property type="molecule type" value="Genomic_DNA"/>
</dbReference>
<dbReference type="PROSITE" id="PS00045">
    <property type="entry name" value="HISTONE_LIKE"/>
    <property type="match status" value="1"/>
</dbReference>
<evidence type="ECO:0000256" key="9">
    <source>
        <dbReference type="ARBA" id="ARBA00046140"/>
    </source>
</evidence>
<evidence type="ECO:0000256" key="2">
    <source>
        <dbReference type="ARBA" id="ARBA00011738"/>
    </source>
</evidence>
<dbReference type="Proteomes" id="UP000233325">
    <property type="component" value="Unassembled WGS sequence"/>
</dbReference>
<dbReference type="SUPFAM" id="SSF47729">
    <property type="entry name" value="IHF-like DNA-binding proteins"/>
    <property type="match status" value="1"/>
</dbReference>